<organism evidence="3 4">
    <name type="scientific">Roseateles albus</name>
    <dbReference type="NCBI Taxonomy" id="2987525"/>
    <lineage>
        <taxon>Bacteria</taxon>
        <taxon>Pseudomonadati</taxon>
        <taxon>Pseudomonadota</taxon>
        <taxon>Betaproteobacteria</taxon>
        <taxon>Burkholderiales</taxon>
        <taxon>Sphaerotilaceae</taxon>
        <taxon>Roseateles</taxon>
    </lineage>
</organism>
<keyword evidence="2" id="KW-0472">Membrane</keyword>
<dbReference type="EMBL" id="JAQQXT010000011">
    <property type="protein sequence ID" value="MDC8773327.1"/>
    <property type="molecule type" value="Genomic_DNA"/>
</dbReference>
<comment type="caution">
    <text evidence="3">The sequence shown here is derived from an EMBL/GenBank/DDBJ whole genome shotgun (WGS) entry which is preliminary data.</text>
</comment>
<evidence type="ECO:0008006" key="5">
    <source>
        <dbReference type="Google" id="ProtNLM"/>
    </source>
</evidence>
<feature type="transmembrane region" description="Helical" evidence="2">
    <location>
        <begin position="101"/>
        <end position="119"/>
    </location>
</feature>
<keyword evidence="4" id="KW-1185">Reference proteome</keyword>
<accession>A0ABT5KIW8</accession>
<keyword evidence="2" id="KW-1133">Transmembrane helix</keyword>
<evidence type="ECO:0000256" key="2">
    <source>
        <dbReference type="SAM" id="Phobius"/>
    </source>
</evidence>
<proteinExistence type="predicted"/>
<dbReference type="RefSeq" id="WP_273601461.1">
    <property type="nucleotide sequence ID" value="NZ_JAQQXT010000011.1"/>
</dbReference>
<evidence type="ECO:0000313" key="3">
    <source>
        <dbReference type="EMBL" id="MDC8773327.1"/>
    </source>
</evidence>
<keyword evidence="1" id="KW-0175">Coiled coil</keyword>
<feature type="transmembrane region" description="Helical" evidence="2">
    <location>
        <begin position="7"/>
        <end position="27"/>
    </location>
</feature>
<protein>
    <recommendedName>
        <fullName evidence="5">DUF802 domain-containing protein</fullName>
    </recommendedName>
</protein>
<keyword evidence="2" id="KW-0812">Transmembrane</keyword>
<feature type="coiled-coil region" evidence="1">
    <location>
        <begin position="472"/>
        <end position="499"/>
    </location>
</feature>
<evidence type="ECO:0000256" key="1">
    <source>
        <dbReference type="SAM" id="Coils"/>
    </source>
</evidence>
<name>A0ABT5KIW8_9BURK</name>
<evidence type="ECO:0000313" key="4">
    <source>
        <dbReference type="Proteomes" id="UP001221189"/>
    </source>
</evidence>
<feature type="transmembrane region" description="Helical" evidence="2">
    <location>
        <begin position="159"/>
        <end position="183"/>
    </location>
</feature>
<sequence>MNRSLNALYPIAMAAGLAGIAGAGMAASRNHPVALAMAGLIAVFFAIGVWELATFRRDSRGLAVATERELPEGPDVPDDWIASVPAALRGAVQMRLDGQRVGLPGLALAPALAGLLVLLGMLGTFIGLVITLSSTASALGASADLAALRNALGAPIQGLGLAFSASVAGVAGSAMLGLMVALARRERSAAGALLDAAILGRLRHLTAAHRREIEQQAIASAAIERDKAKQLEMVAQLQQFTERIAEQLTAQNSQFHGETSKAYAALASSVDDTLRNSLADAAREAGAAIQPAATAAMGAIAREAAALHERVGNTVTDQLSALSSRFEAGAERIALQHVEASQAQSAALHQQRELALQLLEDAGAASQRAMELQGRRSASDSQAMLTALDTMASRHQAAQAHADQARWASLQDHLGALAEQQASARELVAQAAQQFAMQTQVLLEQVSDGHTRHLSLLAERDAQRRAEALADANAMSQRREGVEQLLATQREEALQLQRDSASRAQQALTEITSLCGEQTQAGVTCLADAFTRLQANQAAHDAQQLAAWRNELASIGATQLQQQQLLADDLLANTRSLVAQAEATSQRTLAEAGAVLQAAGEAPRAAVEVVVALREQLAQSQAQDGAALLERAELMGTVSTLLASLQQAAGEQRVAIDSLVDRSALQIEALGQRFTRLAEASGHALADAATNLAASAADVASVGEGFGAAIEQFQGANAQLVQHLAALEERLSASITRSDDQLGYYVAQAREVIDLCLGSQKQILDALQGAATNG</sequence>
<feature type="transmembrane region" description="Helical" evidence="2">
    <location>
        <begin position="125"/>
        <end position="147"/>
    </location>
</feature>
<gene>
    <name evidence="3" type="ORF">PRZ03_17220</name>
</gene>
<feature type="transmembrane region" description="Helical" evidence="2">
    <location>
        <begin position="33"/>
        <end position="53"/>
    </location>
</feature>
<reference evidence="3 4" key="1">
    <citation type="submission" date="2022-10" db="EMBL/GenBank/DDBJ databases">
        <title>Paucibacter sp. hw1 Genome sequencing.</title>
        <authorList>
            <person name="Park S."/>
        </authorList>
    </citation>
    <scope>NUCLEOTIDE SEQUENCE [LARGE SCALE GENOMIC DNA]</scope>
    <source>
        <strain evidence="4">hw1</strain>
    </source>
</reference>
<dbReference type="Proteomes" id="UP001221189">
    <property type="component" value="Unassembled WGS sequence"/>
</dbReference>